<gene>
    <name evidence="1" type="ORF">OG835_00495</name>
</gene>
<reference evidence="1" key="1">
    <citation type="submission" date="2022-10" db="EMBL/GenBank/DDBJ databases">
        <title>The complete genomes of actinobacterial strains from the NBC collection.</title>
        <authorList>
            <person name="Joergensen T.S."/>
            <person name="Alvarez Arevalo M."/>
            <person name="Sterndorff E.B."/>
            <person name="Faurdal D."/>
            <person name="Vuksanovic O."/>
            <person name="Mourched A.-S."/>
            <person name="Charusanti P."/>
            <person name="Shaw S."/>
            <person name="Blin K."/>
            <person name="Weber T."/>
        </authorList>
    </citation>
    <scope>NUCLEOTIDE SEQUENCE</scope>
    <source>
        <strain evidence="1">NBC 01771</strain>
    </source>
</reference>
<accession>A0ACD4ZBF5</accession>
<organism evidence="1 2">
    <name type="scientific">Streptomyces scopuliridis</name>
    <dbReference type="NCBI Taxonomy" id="452529"/>
    <lineage>
        <taxon>Bacteria</taxon>
        <taxon>Bacillati</taxon>
        <taxon>Actinomycetota</taxon>
        <taxon>Actinomycetes</taxon>
        <taxon>Kitasatosporales</taxon>
        <taxon>Streptomycetaceae</taxon>
        <taxon>Streptomyces</taxon>
    </lineage>
</organism>
<evidence type="ECO:0000313" key="2">
    <source>
        <dbReference type="Proteomes" id="UP001348369"/>
    </source>
</evidence>
<protein>
    <submittedName>
        <fullName evidence="1">Uncharacterized protein</fullName>
    </submittedName>
</protein>
<dbReference type="EMBL" id="CP109109">
    <property type="protein sequence ID" value="WSB95664.1"/>
    <property type="molecule type" value="Genomic_DNA"/>
</dbReference>
<keyword evidence="2" id="KW-1185">Reference proteome</keyword>
<proteinExistence type="predicted"/>
<dbReference type="Proteomes" id="UP001348369">
    <property type="component" value="Chromosome"/>
</dbReference>
<sequence>MSLTASESVYNQVGPTANGVLAGRWAACDESGWDGEQLMGRGPFFVYAAVAVDDAEAALIVESLRVETRAQAPELKFKDFKHRPARREALRRLWGEG</sequence>
<evidence type="ECO:0000313" key="1">
    <source>
        <dbReference type="EMBL" id="WSB95664.1"/>
    </source>
</evidence>
<name>A0ACD4ZBF5_9ACTN</name>